<dbReference type="Gene3D" id="2.60.120.10">
    <property type="entry name" value="Jelly Rolls"/>
    <property type="match status" value="1"/>
</dbReference>
<sequence length="107" mass="11885">MNDRPTDKASTIESVLQKLKTSVGPVTEMLHNNDSFKVILLGLNVDVLLPDHHTKLPTKLTVLKGSVVYRDINGNVPLFQYDELEIPINEIHSVQAIRPSLCLLTIG</sequence>
<proteinExistence type="predicted"/>
<reference evidence="2" key="1">
    <citation type="submission" date="2016-10" db="EMBL/GenBank/DDBJ databases">
        <authorList>
            <person name="Varghese N."/>
            <person name="Submissions S."/>
        </authorList>
    </citation>
    <scope>NUCLEOTIDE SEQUENCE [LARGE SCALE GENOMIC DNA]</scope>
    <source>
        <strain evidence="2">DSM 24740</strain>
    </source>
</reference>
<evidence type="ECO:0000313" key="1">
    <source>
        <dbReference type="EMBL" id="SER03615.1"/>
    </source>
</evidence>
<gene>
    <name evidence="1" type="ORF">SAMN05444359_12226</name>
</gene>
<dbReference type="InterPro" id="IPR014710">
    <property type="entry name" value="RmlC-like_jellyroll"/>
</dbReference>
<dbReference type="AlphaFoldDB" id="A0A1H9KXE7"/>
<dbReference type="RefSeq" id="WP_090171145.1">
    <property type="nucleotide sequence ID" value="NZ_FOFB01000022.1"/>
</dbReference>
<organism evidence="1 2">
    <name type="scientific">Neolewinella agarilytica</name>
    <dbReference type="NCBI Taxonomy" id="478744"/>
    <lineage>
        <taxon>Bacteria</taxon>
        <taxon>Pseudomonadati</taxon>
        <taxon>Bacteroidota</taxon>
        <taxon>Saprospiria</taxon>
        <taxon>Saprospirales</taxon>
        <taxon>Lewinellaceae</taxon>
        <taxon>Neolewinella</taxon>
    </lineage>
</organism>
<dbReference type="EMBL" id="FOFB01000022">
    <property type="protein sequence ID" value="SER03615.1"/>
    <property type="molecule type" value="Genomic_DNA"/>
</dbReference>
<dbReference type="InParanoid" id="A0A1H9KXE7"/>
<accession>A0A1H9KXE7</accession>
<dbReference type="Proteomes" id="UP000199021">
    <property type="component" value="Unassembled WGS sequence"/>
</dbReference>
<dbReference type="STRING" id="478744.SAMN05444359_12226"/>
<keyword evidence="2" id="KW-1185">Reference proteome</keyword>
<protein>
    <submittedName>
        <fullName evidence="1">Uncharacterized protein</fullName>
    </submittedName>
</protein>
<name>A0A1H9KXE7_9BACT</name>
<dbReference type="OrthoDB" id="997205at2"/>
<evidence type="ECO:0000313" key="2">
    <source>
        <dbReference type="Proteomes" id="UP000199021"/>
    </source>
</evidence>